<gene>
    <name evidence="1" type="ORF">DEBURN_LOCUS2622</name>
</gene>
<comment type="caution">
    <text evidence="1">The sequence shown here is derived from an EMBL/GenBank/DDBJ whole genome shotgun (WGS) entry which is preliminary data.</text>
</comment>
<reference evidence="1" key="1">
    <citation type="submission" date="2021-06" db="EMBL/GenBank/DDBJ databases">
        <authorList>
            <person name="Kallberg Y."/>
            <person name="Tangrot J."/>
            <person name="Rosling A."/>
        </authorList>
    </citation>
    <scope>NUCLEOTIDE SEQUENCE</scope>
    <source>
        <strain evidence="1">AZ414A</strain>
    </source>
</reference>
<keyword evidence="2" id="KW-1185">Reference proteome</keyword>
<evidence type="ECO:0000313" key="2">
    <source>
        <dbReference type="Proteomes" id="UP000789706"/>
    </source>
</evidence>
<name>A0A9N8YZ78_9GLOM</name>
<dbReference type="Gene3D" id="3.80.10.10">
    <property type="entry name" value="Ribonuclease Inhibitor"/>
    <property type="match status" value="1"/>
</dbReference>
<dbReference type="InterPro" id="IPR032675">
    <property type="entry name" value="LRR_dom_sf"/>
</dbReference>
<sequence length="442" mass="51525">MATKISTEILTIILRNVQSSRLTQDLYPSLLVNRIWCKVTIPLLWELTFGKKCYKDDKRKLKKKALCIRTYISCMDTQARTLLTQNGFNLSSSPPQAIFDYPSFTHKFIIKNLVYFISIYSQQIIDRCTFLDYFKLHEKSKKIHNYSDIIGSILDLPGAPKVFKRLEIFTAIIRNNEQIRPLYESLALISIYASNLDCNSLLWAIISQKEILRSLRLISASFSHFKEKLLPIGQFTSLQELYIENCDGLDNSDCLFLVSSFTQLNSFRYFHTRNLFNGYAQEFIIKILETANTNLRNICLVIHPKITFDKFSTIINYCTKIVELTLYNLNPEQVIAIFNNNFNELRKFSFGCGGDGFDANELLCKMAENIPKSLETIKIMMFYKNQWTFRAVSLRKFFEGWHRIGDGNKRIIVKRPKKARLFTLSDENIKVIEEYGVQFDIE</sequence>
<organism evidence="1 2">
    <name type="scientific">Diversispora eburnea</name>
    <dbReference type="NCBI Taxonomy" id="1213867"/>
    <lineage>
        <taxon>Eukaryota</taxon>
        <taxon>Fungi</taxon>
        <taxon>Fungi incertae sedis</taxon>
        <taxon>Mucoromycota</taxon>
        <taxon>Glomeromycotina</taxon>
        <taxon>Glomeromycetes</taxon>
        <taxon>Diversisporales</taxon>
        <taxon>Diversisporaceae</taxon>
        <taxon>Diversispora</taxon>
    </lineage>
</organism>
<protein>
    <submittedName>
        <fullName evidence="1">11413_t:CDS:1</fullName>
    </submittedName>
</protein>
<dbReference type="EMBL" id="CAJVPK010000147">
    <property type="protein sequence ID" value="CAG8459882.1"/>
    <property type="molecule type" value="Genomic_DNA"/>
</dbReference>
<accession>A0A9N8YZ78</accession>
<proteinExistence type="predicted"/>
<dbReference type="Proteomes" id="UP000789706">
    <property type="component" value="Unassembled WGS sequence"/>
</dbReference>
<evidence type="ECO:0000313" key="1">
    <source>
        <dbReference type="EMBL" id="CAG8459882.1"/>
    </source>
</evidence>
<dbReference type="SUPFAM" id="SSF52047">
    <property type="entry name" value="RNI-like"/>
    <property type="match status" value="1"/>
</dbReference>
<dbReference type="OrthoDB" id="2631350at2759"/>
<dbReference type="AlphaFoldDB" id="A0A9N8YZ78"/>